<feature type="region of interest" description="Disordered" evidence="1">
    <location>
        <begin position="1"/>
        <end position="167"/>
    </location>
</feature>
<accession>V5H5T9</accession>
<organism evidence="2">
    <name type="scientific">Ixodes ricinus</name>
    <name type="common">Common tick</name>
    <name type="synonym">Acarus ricinus</name>
    <dbReference type="NCBI Taxonomy" id="34613"/>
    <lineage>
        <taxon>Eukaryota</taxon>
        <taxon>Metazoa</taxon>
        <taxon>Ecdysozoa</taxon>
        <taxon>Arthropoda</taxon>
        <taxon>Chelicerata</taxon>
        <taxon>Arachnida</taxon>
        <taxon>Acari</taxon>
        <taxon>Parasitiformes</taxon>
        <taxon>Ixodida</taxon>
        <taxon>Ixodoidea</taxon>
        <taxon>Ixodidae</taxon>
        <taxon>Ixodinae</taxon>
        <taxon>Ixodes</taxon>
    </lineage>
</organism>
<proteinExistence type="evidence at transcript level"/>
<feature type="compositionally biased region" description="Basic residues" evidence="1">
    <location>
        <begin position="56"/>
        <end position="65"/>
    </location>
</feature>
<dbReference type="EMBL" id="GANP01006088">
    <property type="protein sequence ID" value="JAB78380.1"/>
    <property type="molecule type" value="mRNA"/>
</dbReference>
<feature type="compositionally biased region" description="Basic and acidic residues" evidence="1">
    <location>
        <begin position="16"/>
        <end position="35"/>
    </location>
</feature>
<reference evidence="2" key="1">
    <citation type="journal article" date="2015" name="Sci. Rep.">
        <title>Tissue- and time-dependent transcription in Ixodes ricinus salivary glands and midguts when blood feeding on the vertebrate host.</title>
        <authorList>
            <person name="Kotsyfakis M."/>
            <person name="Schwarz A."/>
            <person name="Erhart J."/>
            <person name="Ribeiro J.M."/>
        </authorList>
    </citation>
    <scope>NUCLEOTIDE SEQUENCE</scope>
    <source>
        <tissue evidence="2">Salivary gland and midgut</tissue>
    </source>
</reference>
<sequence length="167" mass="17552">MKKSASNNSLNGSSKTGDDSDDRSSDSKEMDDSRAAAKSRRSPLRIIGDFLDSHRGRFGSTHRKAKPGEALSLSHEPSEHRRRKGGAQAPCSEEPVGTSPPAGPEEGDDHPSPEQPPEPEPPPKDVPILQAPEEVPPASLDSGGDSYGSEDAHSLDSGGALVVDPVE</sequence>
<dbReference type="AlphaFoldDB" id="V5H5T9"/>
<feature type="non-terminal residue" evidence="2">
    <location>
        <position position="167"/>
    </location>
</feature>
<evidence type="ECO:0000313" key="2">
    <source>
        <dbReference type="EMBL" id="JAB78380.1"/>
    </source>
</evidence>
<evidence type="ECO:0000256" key="1">
    <source>
        <dbReference type="SAM" id="MobiDB-lite"/>
    </source>
</evidence>
<name>V5H5T9_IXORI</name>
<protein>
    <submittedName>
        <fullName evidence="2">Uncharacterized protein</fullName>
    </submittedName>
</protein>
<feature type="compositionally biased region" description="Polar residues" evidence="1">
    <location>
        <begin position="1"/>
        <end position="12"/>
    </location>
</feature>